<sequence>MKYPVMSETFAIKDPDIGKVISFRRVEMEKDLDRLHEWMHQPHVIPFWNLNIPFDQYREHLRKFLADPHQTLHIGSLDGTPMSYWETYWVRGDILGKYYDYDPEDQGIHLLIGPPSFLGKGYALPLLRAMTYRLFQHQPTQKVVAEPDIRNEKMIHIFEKCGFEFQREIDLPDKRAALMFCCRDTFQRRWNHGEA</sequence>
<dbReference type="InterPro" id="IPR016181">
    <property type="entry name" value="Acyl_CoA_acyltransferase"/>
</dbReference>
<dbReference type="PANTHER" id="PTHR31438">
    <property type="entry name" value="LYSINE N-ACYLTRANSFERASE C17G9.06C-RELATED"/>
    <property type="match status" value="1"/>
</dbReference>
<reference evidence="7 8" key="1">
    <citation type="submission" date="2020-12" db="EMBL/GenBank/DDBJ databases">
        <title>WGS of Thermoactinomyces spp.</title>
        <authorList>
            <person name="Cheng K."/>
        </authorList>
    </citation>
    <scope>NUCLEOTIDE SEQUENCE [LARGE SCALE GENOMIC DNA]</scope>
    <source>
        <strain evidence="8">CICC 10650\ACCC 41061</strain>
    </source>
</reference>
<dbReference type="InterPro" id="IPR019432">
    <property type="entry name" value="Acyltransferase_MbtK/IucB-like"/>
</dbReference>
<dbReference type="Pfam" id="PF13523">
    <property type="entry name" value="Acetyltransf_8"/>
    <property type="match status" value="1"/>
</dbReference>
<dbReference type="RefSeq" id="WP_037994377.1">
    <property type="nucleotide sequence ID" value="NZ_CP036487.1"/>
</dbReference>
<keyword evidence="4" id="KW-0046">Antibiotic resistance</keyword>
<dbReference type="Gene3D" id="3.40.630.30">
    <property type="match status" value="1"/>
</dbReference>
<evidence type="ECO:0000313" key="7">
    <source>
        <dbReference type="EMBL" id="MBH8587905.1"/>
    </source>
</evidence>
<dbReference type="PROSITE" id="PS51186">
    <property type="entry name" value="GNAT"/>
    <property type="match status" value="1"/>
</dbReference>
<feature type="domain" description="N-acetyltransferase" evidence="6">
    <location>
        <begin position="21"/>
        <end position="184"/>
    </location>
</feature>
<keyword evidence="8" id="KW-1185">Reference proteome</keyword>
<evidence type="ECO:0000256" key="5">
    <source>
        <dbReference type="ARBA" id="ARBA00031122"/>
    </source>
</evidence>
<accession>A0ABS0QFC6</accession>
<dbReference type="EMBL" id="JAECVU010000001">
    <property type="protein sequence ID" value="MBH8587905.1"/>
    <property type="molecule type" value="Genomic_DNA"/>
</dbReference>
<comment type="caution">
    <text evidence="7">The sequence shown here is derived from an EMBL/GenBank/DDBJ whole genome shotgun (WGS) entry which is preliminary data.</text>
</comment>
<organism evidence="7 8">
    <name type="scientific">Thermoactinomyces vulgaris</name>
    <dbReference type="NCBI Taxonomy" id="2026"/>
    <lineage>
        <taxon>Bacteria</taxon>
        <taxon>Bacillati</taxon>
        <taxon>Bacillota</taxon>
        <taxon>Bacilli</taxon>
        <taxon>Bacillales</taxon>
        <taxon>Thermoactinomycetaceae</taxon>
        <taxon>Thermoactinomyces</taxon>
    </lineage>
</organism>
<comment type="pathway">
    <text evidence="2">Siderophore biosynthesis.</text>
</comment>
<dbReference type="Proteomes" id="UP000641910">
    <property type="component" value="Unassembled WGS sequence"/>
</dbReference>
<evidence type="ECO:0000256" key="3">
    <source>
        <dbReference type="ARBA" id="ARBA00020586"/>
    </source>
</evidence>
<dbReference type="PANTHER" id="PTHR31438:SF1">
    <property type="entry name" value="LYSINE N-ACYLTRANSFERASE C17G9.06C-RELATED"/>
    <property type="match status" value="1"/>
</dbReference>
<evidence type="ECO:0000259" key="6">
    <source>
        <dbReference type="PROSITE" id="PS51186"/>
    </source>
</evidence>
<dbReference type="SUPFAM" id="SSF55729">
    <property type="entry name" value="Acyl-CoA N-acyltransferases (Nat)"/>
    <property type="match status" value="1"/>
</dbReference>
<dbReference type="SMART" id="SM01006">
    <property type="entry name" value="AlcB"/>
    <property type="match status" value="1"/>
</dbReference>
<evidence type="ECO:0000256" key="2">
    <source>
        <dbReference type="ARBA" id="ARBA00004924"/>
    </source>
</evidence>
<evidence type="ECO:0000313" key="8">
    <source>
        <dbReference type="Proteomes" id="UP000641910"/>
    </source>
</evidence>
<name>A0ABS0QFC6_THEVU</name>
<proteinExistence type="predicted"/>
<comment type="function">
    <text evidence="1">Acyltransferase required for the direct transfer of medium- to long-chain fatty acyl moieties from a carrier protein (MbtL) on to the epsilon-amino group of lysine residue in the mycobactin core.</text>
</comment>
<evidence type="ECO:0000256" key="4">
    <source>
        <dbReference type="ARBA" id="ARBA00023251"/>
    </source>
</evidence>
<gene>
    <name evidence="7" type="ORF">I8U22_03600</name>
</gene>
<dbReference type="InterPro" id="IPR000182">
    <property type="entry name" value="GNAT_dom"/>
</dbReference>
<evidence type="ECO:0000256" key="1">
    <source>
        <dbReference type="ARBA" id="ARBA00003818"/>
    </source>
</evidence>
<protein>
    <recommendedName>
        <fullName evidence="3">Lysine N-acyltransferase MbtK</fullName>
    </recommendedName>
    <alternativeName>
        <fullName evidence="5">Mycobactin synthase protein K</fullName>
    </alternativeName>
</protein>